<proteinExistence type="predicted"/>
<dbReference type="HOGENOM" id="CLU_1951047_0_0_1"/>
<sequence length="129" mass="13585">MCDGDDEPGLQGSRTLGLRASSSSSSGRGILAGLLLAQTSGLQVDEPAWVGGQLVESRSRFAVVAASRIAQLNAPDDSGRSKGHVQLHRHINHGNKEQWEDLSSGRDVDLFAKGLPLQSESDSESGSFA</sequence>
<protein>
    <submittedName>
        <fullName evidence="2">GD15626</fullName>
    </submittedName>
</protein>
<accession>B4R710</accession>
<evidence type="ECO:0000256" key="1">
    <source>
        <dbReference type="SAM" id="MobiDB-lite"/>
    </source>
</evidence>
<evidence type="ECO:0000313" key="3">
    <source>
        <dbReference type="Proteomes" id="UP000000304"/>
    </source>
</evidence>
<keyword evidence="3" id="KW-1185">Reference proteome</keyword>
<reference evidence="2 3" key="1">
    <citation type="journal article" date="2007" name="Nature">
        <title>Evolution of genes and genomes on the Drosophila phylogeny.</title>
        <authorList>
            <consortium name="Drosophila 12 Genomes Consortium"/>
            <person name="Clark A.G."/>
            <person name="Eisen M.B."/>
            <person name="Smith D.R."/>
            <person name="Bergman C.M."/>
            <person name="Oliver B."/>
            <person name="Markow T.A."/>
            <person name="Kaufman T.C."/>
            <person name="Kellis M."/>
            <person name="Gelbart W."/>
            <person name="Iyer V.N."/>
            <person name="Pollard D.A."/>
            <person name="Sackton T.B."/>
            <person name="Larracuente A.M."/>
            <person name="Singh N.D."/>
            <person name="Abad J.P."/>
            <person name="Abt D.N."/>
            <person name="Adryan B."/>
            <person name="Aguade M."/>
            <person name="Akashi H."/>
            <person name="Anderson W.W."/>
            <person name="Aquadro C.F."/>
            <person name="Ardell D.H."/>
            <person name="Arguello R."/>
            <person name="Artieri C.G."/>
            <person name="Barbash D.A."/>
            <person name="Barker D."/>
            <person name="Barsanti P."/>
            <person name="Batterham P."/>
            <person name="Batzoglou S."/>
            <person name="Begun D."/>
            <person name="Bhutkar A."/>
            <person name="Blanco E."/>
            <person name="Bosak S.A."/>
            <person name="Bradley R.K."/>
            <person name="Brand A.D."/>
            <person name="Brent M.R."/>
            <person name="Brooks A.N."/>
            <person name="Brown R.H."/>
            <person name="Butlin R.K."/>
            <person name="Caggese C."/>
            <person name="Calvi B.R."/>
            <person name="Bernardo de Carvalho A."/>
            <person name="Caspi A."/>
            <person name="Castrezana S."/>
            <person name="Celniker S.E."/>
            <person name="Chang J.L."/>
            <person name="Chapple C."/>
            <person name="Chatterji S."/>
            <person name="Chinwalla A."/>
            <person name="Civetta A."/>
            <person name="Clifton S.W."/>
            <person name="Comeron J.M."/>
            <person name="Costello J.C."/>
            <person name="Coyne J.A."/>
            <person name="Daub J."/>
            <person name="David R.G."/>
            <person name="Delcher A.L."/>
            <person name="Delehaunty K."/>
            <person name="Do C.B."/>
            <person name="Ebling H."/>
            <person name="Edwards K."/>
            <person name="Eickbush T."/>
            <person name="Evans J.D."/>
            <person name="Filipski A."/>
            <person name="Findeiss S."/>
            <person name="Freyhult E."/>
            <person name="Fulton L."/>
            <person name="Fulton R."/>
            <person name="Garcia A.C."/>
            <person name="Gardiner A."/>
            <person name="Garfield D.A."/>
            <person name="Garvin B.E."/>
            <person name="Gibson G."/>
            <person name="Gilbert D."/>
            <person name="Gnerre S."/>
            <person name="Godfrey J."/>
            <person name="Good R."/>
            <person name="Gotea V."/>
            <person name="Gravely B."/>
            <person name="Greenberg A.J."/>
            <person name="Griffiths-Jones S."/>
            <person name="Gross S."/>
            <person name="Guigo R."/>
            <person name="Gustafson E.A."/>
            <person name="Haerty W."/>
            <person name="Hahn M.W."/>
            <person name="Halligan D.L."/>
            <person name="Halpern A.L."/>
            <person name="Halter G.M."/>
            <person name="Han M.V."/>
            <person name="Heger A."/>
            <person name="Hillier L."/>
            <person name="Hinrichs A.S."/>
            <person name="Holmes I."/>
            <person name="Hoskins R.A."/>
            <person name="Hubisz M.J."/>
            <person name="Hultmark D."/>
            <person name="Huntley M.A."/>
            <person name="Jaffe D.B."/>
            <person name="Jagadeeshan S."/>
            <person name="Jeck W.R."/>
            <person name="Johnson J."/>
            <person name="Jones C.D."/>
            <person name="Jordan W.C."/>
            <person name="Karpen G.H."/>
            <person name="Kataoka E."/>
            <person name="Keightley P.D."/>
            <person name="Kheradpour P."/>
            <person name="Kirkness E.F."/>
            <person name="Koerich L.B."/>
            <person name="Kristiansen K."/>
            <person name="Kudrna D."/>
            <person name="Kulathinal R.J."/>
            <person name="Kumar S."/>
            <person name="Kwok R."/>
            <person name="Lander E."/>
            <person name="Langley C.H."/>
            <person name="Lapoint R."/>
            <person name="Lazzaro B.P."/>
            <person name="Lee S.J."/>
            <person name="Levesque L."/>
            <person name="Li R."/>
            <person name="Lin C.F."/>
            <person name="Lin M.F."/>
            <person name="Lindblad-Toh K."/>
            <person name="Llopart A."/>
            <person name="Long M."/>
            <person name="Low L."/>
            <person name="Lozovsky E."/>
            <person name="Lu J."/>
            <person name="Luo M."/>
            <person name="Machado C.A."/>
            <person name="Makalowski W."/>
            <person name="Marzo M."/>
            <person name="Matsuda M."/>
            <person name="Matzkin L."/>
            <person name="McAllister B."/>
            <person name="McBride C.S."/>
            <person name="McKernan B."/>
            <person name="McKernan K."/>
            <person name="Mendez-Lago M."/>
            <person name="Minx P."/>
            <person name="Mollenhauer M.U."/>
            <person name="Montooth K."/>
            <person name="Mount S.M."/>
            <person name="Mu X."/>
            <person name="Myers E."/>
            <person name="Negre B."/>
            <person name="Newfeld S."/>
            <person name="Nielsen R."/>
            <person name="Noor M.A."/>
            <person name="O'Grady P."/>
            <person name="Pachter L."/>
            <person name="Papaceit M."/>
            <person name="Parisi M.J."/>
            <person name="Parisi M."/>
            <person name="Parts L."/>
            <person name="Pedersen J.S."/>
            <person name="Pesole G."/>
            <person name="Phillippy A.M."/>
            <person name="Ponting C.P."/>
            <person name="Pop M."/>
            <person name="Porcelli D."/>
            <person name="Powell J.R."/>
            <person name="Prohaska S."/>
            <person name="Pruitt K."/>
            <person name="Puig M."/>
            <person name="Quesneville H."/>
            <person name="Ram K.R."/>
            <person name="Rand D."/>
            <person name="Rasmussen M.D."/>
            <person name="Reed L.K."/>
            <person name="Reenan R."/>
            <person name="Reily A."/>
            <person name="Remington K.A."/>
            <person name="Rieger T.T."/>
            <person name="Ritchie M.G."/>
            <person name="Robin C."/>
            <person name="Rogers Y.H."/>
            <person name="Rohde C."/>
            <person name="Rozas J."/>
            <person name="Rubenfield M.J."/>
            <person name="Ruiz A."/>
            <person name="Russo S."/>
            <person name="Salzberg S.L."/>
            <person name="Sanchez-Gracia A."/>
            <person name="Saranga D.J."/>
            <person name="Sato H."/>
            <person name="Schaeffer S.W."/>
            <person name="Schatz M.C."/>
            <person name="Schlenke T."/>
            <person name="Schwartz R."/>
            <person name="Segarra C."/>
            <person name="Singh R.S."/>
            <person name="Sirot L."/>
            <person name="Sirota M."/>
            <person name="Sisneros N.B."/>
            <person name="Smith C.D."/>
            <person name="Smith T.F."/>
            <person name="Spieth J."/>
            <person name="Stage D.E."/>
            <person name="Stark A."/>
            <person name="Stephan W."/>
            <person name="Strausberg R.L."/>
            <person name="Strempel S."/>
            <person name="Sturgill D."/>
            <person name="Sutton G."/>
            <person name="Sutton G.G."/>
            <person name="Tao W."/>
            <person name="Teichmann S."/>
            <person name="Tobari Y.N."/>
            <person name="Tomimura Y."/>
            <person name="Tsolas J.M."/>
            <person name="Valente V.L."/>
            <person name="Venter E."/>
            <person name="Venter J.C."/>
            <person name="Vicario S."/>
            <person name="Vieira F.G."/>
            <person name="Vilella A.J."/>
            <person name="Villasante A."/>
            <person name="Walenz B."/>
            <person name="Wang J."/>
            <person name="Wasserman M."/>
            <person name="Watts T."/>
            <person name="Wilson D."/>
            <person name="Wilson R.K."/>
            <person name="Wing R.A."/>
            <person name="Wolfner M.F."/>
            <person name="Wong A."/>
            <person name="Wong G.K."/>
            <person name="Wu C.I."/>
            <person name="Wu G."/>
            <person name="Yamamoto D."/>
            <person name="Yang H.P."/>
            <person name="Yang S.P."/>
            <person name="Yorke J.A."/>
            <person name="Yoshida K."/>
            <person name="Zdobnov E."/>
            <person name="Zhang P."/>
            <person name="Zhang Y."/>
            <person name="Zimin A.V."/>
            <person name="Baldwin J."/>
            <person name="Abdouelleil A."/>
            <person name="Abdulkadir J."/>
            <person name="Abebe A."/>
            <person name="Abera B."/>
            <person name="Abreu J."/>
            <person name="Acer S.C."/>
            <person name="Aftuck L."/>
            <person name="Alexander A."/>
            <person name="An P."/>
            <person name="Anderson E."/>
            <person name="Anderson S."/>
            <person name="Arachi H."/>
            <person name="Azer M."/>
            <person name="Bachantsang P."/>
            <person name="Barry A."/>
            <person name="Bayul T."/>
            <person name="Berlin A."/>
            <person name="Bessette D."/>
            <person name="Bloom T."/>
            <person name="Blye J."/>
            <person name="Boguslavskiy L."/>
            <person name="Bonnet C."/>
            <person name="Boukhgalter B."/>
            <person name="Bourzgui I."/>
            <person name="Brown A."/>
            <person name="Cahill P."/>
            <person name="Channer S."/>
            <person name="Cheshatsang Y."/>
            <person name="Chuda L."/>
            <person name="Citroen M."/>
            <person name="Collymore A."/>
            <person name="Cooke P."/>
            <person name="Costello M."/>
            <person name="D'Aco K."/>
            <person name="Daza R."/>
            <person name="De Haan G."/>
            <person name="DeGray S."/>
            <person name="DeMaso C."/>
            <person name="Dhargay N."/>
            <person name="Dooley K."/>
            <person name="Dooley E."/>
            <person name="Doricent M."/>
            <person name="Dorje P."/>
            <person name="Dorjee K."/>
            <person name="Dupes A."/>
            <person name="Elong R."/>
            <person name="Falk J."/>
            <person name="Farina A."/>
            <person name="Faro S."/>
            <person name="Ferguson D."/>
            <person name="Fisher S."/>
            <person name="Foley C.D."/>
            <person name="Franke A."/>
            <person name="Friedrich D."/>
            <person name="Gadbois L."/>
            <person name="Gearin G."/>
            <person name="Gearin C.R."/>
            <person name="Giannoukos G."/>
            <person name="Goode T."/>
            <person name="Graham J."/>
            <person name="Grandbois E."/>
            <person name="Grewal S."/>
            <person name="Gyaltsen K."/>
            <person name="Hafez N."/>
            <person name="Hagos B."/>
            <person name="Hall J."/>
            <person name="Henson C."/>
            <person name="Hollinger A."/>
            <person name="Honan T."/>
            <person name="Huard M.D."/>
            <person name="Hughes L."/>
            <person name="Hurhula B."/>
            <person name="Husby M.E."/>
            <person name="Kamat A."/>
            <person name="Kanga B."/>
            <person name="Kashin S."/>
            <person name="Khazanovich D."/>
            <person name="Kisner P."/>
            <person name="Lance K."/>
            <person name="Lara M."/>
            <person name="Lee W."/>
            <person name="Lennon N."/>
            <person name="Letendre F."/>
            <person name="LeVine R."/>
            <person name="Lipovsky A."/>
            <person name="Liu X."/>
            <person name="Liu J."/>
            <person name="Liu S."/>
            <person name="Lokyitsang T."/>
            <person name="Lokyitsang Y."/>
            <person name="Lubonja R."/>
            <person name="Lui A."/>
            <person name="MacDonald P."/>
            <person name="Magnisalis V."/>
            <person name="Maru K."/>
            <person name="Matthews C."/>
            <person name="McCusker W."/>
            <person name="McDonough S."/>
            <person name="Mehta T."/>
            <person name="Meldrim J."/>
            <person name="Meneus L."/>
            <person name="Mihai O."/>
            <person name="Mihalev A."/>
            <person name="Mihova T."/>
            <person name="Mittelman R."/>
            <person name="Mlenga V."/>
            <person name="Montmayeur A."/>
            <person name="Mulrain L."/>
            <person name="Navidi A."/>
            <person name="Naylor J."/>
            <person name="Negash T."/>
            <person name="Nguyen T."/>
            <person name="Nguyen N."/>
            <person name="Nicol R."/>
            <person name="Norbu C."/>
            <person name="Norbu N."/>
            <person name="Novod N."/>
            <person name="O'Neill B."/>
            <person name="Osman S."/>
            <person name="Markiewicz E."/>
            <person name="Oyono O.L."/>
            <person name="Patti C."/>
            <person name="Phunkhang P."/>
            <person name="Pierre F."/>
            <person name="Priest M."/>
            <person name="Raghuraman S."/>
            <person name="Rege F."/>
            <person name="Reyes R."/>
            <person name="Rise C."/>
            <person name="Rogov P."/>
            <person name="Ross K."/>
            <person name="Ryan E."/>
            <person name="Settipalli S."/>
            <person name="Shea T."/>
            <person name="Sherpa N."/>
            <person name="Shi L."/>
            <person name="Shih D."/>
            <person name="Sparrow T."/>
            <person name="Spaulding J."/>
            <person name="Stalker J."/>
            <person name="Stange-Thomann N."/>
            <person name="Stavropoulos S."/>
            <person name="Stone C."/>
            <person name="Strader C."/>
            <person name="Tesfaye S."/>
            <person name="Thomson T."/>
            <person name="Thoulutsang Y."/>
            <person name="Thoulutsang D."/>
            <person name="Topham K."/>
            <person name="Topping I."/>
            <person name="Tsamla T."/>
            <person name="Vassiliev H."/>
            <person name="Vo A."/>
            <person name="Wangchuk T."/>
            <person name="Wangdi T."/>
            <person name="Weiand M."/>
            <person name="Wilkinson J."/>
            <person name="Wilson A."/>
            <person name="Yadav S."/>
            <person name="Young G."/>
            <person name="Yu Q."/>
            <person name="Zembek L."/>
            <person name="Zhong D."/>
            <person name="Zimmer A."/>
            <person name="Zwirko Z."/>
            <person name="Jaffe D.B."/>
            <person name="Alvarez P."/>
            <person name="Brockman W."/>
            <person name="Butler J."/>
            <person name="Chin C."/>
            <person name="Gnerre S."/>
            <person name="Grabherr M."/>
            <person name="Kleber M."/>
            <person name="Mauceli E."/>
            <person name="MacCallum I."/>
        </authorList>
    </citation>
    <scope>NUCLEOTIDE SEQUENCE [LARGE SCALE GENOMIC DNA]</scope>
    <source>
        <strain evidence="3">white501</strain>
    </source>
</reference>
<dbReference type="AlphaFoldDB" id="B4R710"/>
<evidence type="ECO:0000313" key="2">
    <source>
        <dbReference type="EMBL" id="EDX18306.1"/>
    </source>
</evidence>
<dbReference type="Proteomes" id="UP000000304">
    <property type="component" value="Chromosome X"/>
</dbReference>
<organism evidence="2 3">
    <name type="scientific">Drosophila simulans</name>
    <name type="common">Fruit fly</name>
    <dbReference type="NCBI Taxonomy" id="7240"/>
    <lineage>
        <taxon>Eukaryota</taxon>
        <taxon>Metazoa</taxon>
        <taxon>Ecdysozoa</taxon>
        <taxon>Arthropoda</taxon>
        <taxon>Hexapoda</taxon>
        <taxon>Insecta</taxon>
        <taxon>Pterygota</taxon>
        <taxon>Neoptera</taxon>
        <taxon>Endopterygota</taxon>
        <taxon>Diptera</taxon>
        <taxon>Brachycera</taxon>
        <taxon>Muscomorpha</taxon>
        <taxon>Ephydroidea</taxon>
        <taxon>Drosophilidae</taxon>
        <taxon>Drosophila</taxon>
        <taxon>Sophophora</taxon>
    </lineage>
</organism>
<name>B4R710_DROSI</name>
<feature type="compositionally biased region" description="Low complexity" evidence="1">
    <location>
        <begin position="12"/>
        <end position="26"/>
    </location>
</feature>
<gene>
    <name evidence="2" type="primary">Dsim\GD15626</name>
    <name evidence="2" type="ORF">Dsim_GD15626</name>
</gene>
<dbReference type="EMBL" id="CM000366">
    <property type="protein sequence ID" value="EDX18306.1"/>
    <property type="molecule type" value="Genomic_DNA"/>
</dbReference>
<feature type="region of interest" description="Disordered" evidence="1">
    <location>
        <begin position="1"/>
        <end position="26"/>
    </location>
</feature>